<evidence type="ECO:0000256" key="14">
    <source>
        <dbReference type="HAMAP-Rule" id="MF_00407"/>
    </source>
</evidence>
<name>A0A1F4V6U3_UNCKA</name>
<dbReference type="InterPro" id="IPR050191">
    <property type="entry name" value="ATP-dep_DNA_ligase"/>
</dbReference>
<dbReference type="GO" id="GO:0003910">
    <property type="term" value="F:DNA ligase (ATP) activity"/>
    <property type="evidence" value="ECO:0007669"/>
    <property type="project" value="UniProtKB-UniRule"/>
</dbReference>
<comment type="function">
    <text evidence="14">DNA ligase that seals nicks in double-stranded DNA during DNA replication, DNA recombination and DNA repair.</text>
</comment>
<feature type="binding site" evidence="14">
    <location>
        <position position="243"/>
    </location>
    <ligand>
        <name>ATP</name>
        <dbReference type="ChEBI" id="CHEBI:30616"/>
    </ligand>
</feature>
<dbReference type="EMBL" id="MEVD01000018">
    <property type="protein sequence ID" value="OGC52928.1"/>
    <property type="molecule type" value="Genomic_DNA"/>
</dbReference>
<evidence type="ECO:0000256" key="16">
    <source>
        <dbReference type="RuleBase" id="RU004196"/>
    </source>
</evidence>
<evidence type="ECO:0000256" key="10">
    <source>
        <dbReference type="ARBA" id="ARBA00023172"/>
    </source>
</evidence>
<feature type="binding site" evidence="14">
    <location>
        <position position="286"/>
    </location>
    <ligand>
        <name>ATP</name>
        <dbReference type="ChEBI" id="CHEBI:30616"/>
    </ligand>
</feature>
<evidence type="ECO:0000256" key="8">
    <source>
        <dbReference type="ARBA" id="ARBA00022840"/>
    </source>
</evidence>
<proteinExistence type="inferred from homology"/>
<dbReference type="Gene3D" id="2.40.50.140">
    <property type="entry name" value="Nucleic acid-binding proteins"/>
    <property type="match status" value="1"/>
</dbReference>
<keyword evidence="5 14" id="KW-0479">Metal-binding</keyword>
<dbReference type="Pfam" id="PF04675">
    <property type="entry name" value="DNA_ligase_A_N"/>
    <property type="match status" value="1"/>
</dbReference>
<gene>
    <name evidence="14" type="primary">lig</name>
    <name evidence="18" type="ORF">A3D91_03175</name>
</gene>
<dbReference type="InterPro" id="IPR016059">
    <property type="entry name" value="DNA_ligase_ATP-dep_CS"/>
</dbReference>
<keyword evidence="12 14" id="KW-0131">Cell cycle</keyword>
<dbReference type="SUPFAM" id="SSF50249">
    <property type="entry name" value="Nucleic acid-binding proteins"/>
    <property type="match status" value="1"/>
</dbReference>
<dbReference type="GO" id="GO:0051301">
    <property type="term" value="P:cell division"/>
    <property type="evidence" value="ECO:0007669"/>
    <property type="project" value="UniProtKB-KW"/>
</dbReference>
<keyword evidence="9 14" id="KW-0460">Magnesium</keyword>
<comment type="cofactor">
    <cofactor evidence="14">
        <name>Mg(2+)</name>
        <dbReference type="ChEBI" id="CHEBI:18420"/>
    </cofactor>
</comment>
<dbReference type="InterPro" id="IPR012340">
    <property type="entry name" value="NA-bd_OB-fold"/>
</dbReference>
<keyword evidence="7 14" id="KW-0227">DNA damage</keyword>
<dbReference type="PROSITE" id="PS00697">
    <property type="entry name" value="DNA_LIGASE_A1"/>
    <property type="match status" value="1"/>
</dbReference>
<dbReference type="Gene3D" id="1.10.3260.10">
    <property type="entry name" value="DNA ligase, ATP-dependent, N-terminal domain"/>
    <property type="match status" value="1"/>
</dbReference>
<dbReference type="STRING" id="1802620.A3D91_03175"/>
<evidence type="ECO:0000256" key="12">
    <source>
        <dbReference type="ARBA" id="ARBA00023306"/>
    </source>
</evidence>
<dbReference type="GO" id="GO:0006273">
    <property type="term" value="P:lagging strand elongation"/>
    <property type="evidence" value="ECO:0007669"/>
    <property type="project" value="TreeGrafter"/>
</dbReference>
<keyword evidence="2 14" id="KW-0436">Ligase</keyword>
<dbReference type="EC" id="6.5.1.1" evidence="14"/>
<evidence type="ECO:0000259" key="17">
    <source>
        <dbReference type="PROSITE" id="PS50160"/>
    </source>
</evidence>
<evidence type="ECO:0000256" key="4">
    <source>
        <dbReference type="ARBA" id="ARBA00022705"/>
    </source>
</evidence>
<evidence type="ECO:0000256" key="5">
    <source>
        <dbReference type="ARBA" id="ARBA00022723"/>
    </source>
</evidence>
<dbReference type="InterPro" id="IPR012308">
    <property type="entry name" value="DNA_ligase_ATP-dep_N"/>
</dbReference>
<accession>A0A1F4V6U3</accession>
<dbReference type="GO" id="GO:0071897">
    <property type="term" value="P:DNA biosynthetic process"/>
    <property type="evidence" value="ECO:0007669"/>
    <property type="project" value="InterPro"/>
</dbReference>
<dbReference type="PANTHER" id="PTHR45674">
    <property type="entry name" value="DNA LIGASE 1/3 FAMILY MEMBER"/>
    <property type="match status" value="1"/>
</dbReference>
<dbReference type="HAMAP" id="MF_00407">
    <property type="entry name" value="DNA_ligase"/>
    <property type="match status" value="1"/>
</dbReference>
<keyword evidence="8 14" id="KW-0067">ATP-binding</keyword>
<feature type="binding site" evidence="14">
    <location>
        <position position="356"/>
    </location>
    <ligand>
        <name>ATP</name>
        <dbReference type="ChEBI" id="CHEBI:30616"/>
    </ligand>
</feature>
<keyword evidence="4 14" id="KW-0235">DNA replication</keyword>
<dbReference type="InterPro" id="IPR012310">
    <property type="entry name" value="DNA_ligase_ATP-dep_cent"/>
</dbReference>
<comment type="caution">
    <text evidence="18">The sequence shown here is derived from an EMBL/GenBank/DDBJ whole genome shotgun (WGS) entry which is preliminary data.</text>
</comment>
<dbReference type="PROSITE" id="PS50160">
    <property type="entry name" value="DNA_LIGASE_A3"/>
    <property type="match status" value="1"/>
</dbReference>
<feature type="binding site" evidence="14">
    <location>
        <position position="431"/>
    </location>
    <ligand>
        <name>ATP</name>
        <dbReference type="ChEBI" id="CHEBI:30616"/>
    </ligand>
</feature>
<comment type="similarity">
    <text evidence="1 14 16">Belongs to the ATP-dependent DNA ligase family.</text>
</comment>
<evidence type="ECO:0000256" key="11">
    <source>
        <dbReference type="ARBA" id="ARBA00023204"/>
    </source>
</evidence>
<dbReference type="InterPro" id="IPR036599">
    <property type="entry name" value="DNA_ligase_N_sf"/>
</dbReference>
<organism evidence="18 19">
    <name type="scientific">candidate division WWE3 bacterium RIFCSPHIGHO2_02_FULL_38_14</name>
    <dbReference type="NCBI Taxonomy" id="1802620"/>
    <lineage>
        <taxon>Bacteria</taxon>
        <taxon>Katanobacteria</taxon>
    </lineage>
</organism>
<evidence type="ECO:0000256" key="9">
    <source>
        <dbReference type="ARBA" id="ARBA00022842"/>
    </source>
</evidence>
<evidence type="ECO:0000256" key="15">
    <source>
        <dbReference type="RuleBase" id="RU000617"/>
    </source>
</evidence>
<feature type="domain" description="ATP-dependent DNA ligase family profile" evidence="17">
    <location>
        <begin position="344"/>
        <end position="478"/>
    </location>
</feature>
<dbReference type="GO" id="GO:0005524">
    <property type="term" value="F:ATP binding"/>
    <property type="evidence" value="ECO:0007669"/>
    <property type="project" value="UniProtKB-UniRule"/>
</dbReference>
<evidence type="ECO:0000313" key="19">
    <source>
        <dbReference type="Proteomes" id="UP000178127"/>
    </source>
</evidence>
<evidence type="ECO:0000256" key="7">
    <source>
        <dbReference type="ARBA" id="ARBA00022763"/>
    </source>
</evidence>
<dbReference type="Proteomes" id="UP000178127">
    <property type="component" value="Unassembled WGS sequence"/>
</dbReference>
<dbReference type="AlphaFoldDB" id="A0A1F4V6U3"/>
<evidence type="ECO:0000256" key="13">
    <source>
        <dbReference type="ARBA" id="ARBA00034003"/>
    </source>
</evidence>
<dbReference type="PROSITE" id="PS00333">
    <property type="entry name" value="DNA_LIGASE_A2"/>
    <property type="match status" value="1"/>
</dbReference>
<dbReference type="NCBIfam" id="TIGR00574">
    <property type="entry name" value="dnl1"/>
    <property type="match status" value="1"/>
</dbReference>
<dbReference type="Gene3D" id="3.30.470.30">
    <property type="entry name" value="DNA ligase/mRNA capping enzyme"/>
    <property type="match status" value="1"/>
</dbReference>
<sequence length="590" mass="67296">MKFKDFAKYLEKLESTSKRLEITSILTDLIKNLDQEEAEIGVYLSLGYLKAIYENPKFNIAEKMMIKILEMSFETDKKVIESHYAKSGDLGDVAFELSKTKKSGNPRLNDVYKDLQEIAEVSGSGSQDLKINKSAELLKKLDPLSAKYAVRIILGTIRLGFTELTIIDALAQFLGDKTASAQIENRYSIHPDIGLVTKIIKKEGLKGIEKIKIEPGVPILAQRCQRLSDPKEVIEKMGRVWAEFKFDGTRVQLHMNRKIKPKSKDTEQNDLFDRESGEMLIKTYTRNLEETTHQYPDIIEAADRLIEADSVILDGEAIGFDKKTGEFLPFQETIQRKRKHGVAEMVKDIPLKYFVFDILYLNGKELIDLPLSERKELLKKAVKPNEEIIIDTYVETDNAEKLTEYFEEAKDKNLEGLILKKPGSVYQAGARSFSWVKMKKADTKLLEDTVDCVVLGYFYGKGVRAQFGIGGFLVGVYDEKAQKFKTITKIGTGLKEDDWIYLKKEADKLKTKEKPKNVEVNKILEPDVWIQPKIVVEVGADEISKSPTHTAGYALRFPRLIKFRTDKKPTDSTSIEEIKTLHNMQKRGYY</sequence>
<evidence type="ECO:0000256" key="1">
    <source>
        <dbReference type="ARBA" id="ARBA00007572"/>
    </source>
</evidence>
<comment type="catalytic activity">
    <reaction evidence="13 14 15">
        <text>ATP + (deoxyribonucleotide)n-3'-hydroxyl + 5'-phospho-(deoxyribonucleotide)m = (deoxyribonucleotide)n+m + AMP + diphosphate.</text>
        <dbReference type="EC" id="6.5.1.1"/>
    </reaction>
</comment>
<evidence type="ECO:0000256" key="2">
    <source>
        <dbReference type="ARBA" id="ARBA00022598"/>
    </source>
</evidence>
<feature type="binding site" evidence="14">
    <location>
        <position position="250"/>
    </location>
    <ligand>
        <name>ATP</name>
        <dbReference type="ChEBI" id="CHEBI:30616"/>
    </ligand>
</feature>
<dbReference type="CDD" id="cd07893">
    <property type="entry name" value="OBF_DNA_ligase"/>
    <property type="match status" value="1"/>
</dbReference>
<evidence type="ECO:0000256" key="3">
    <source>
        <dbReference type="ARBA" id="ARBA00022618"/>
    </source>
</evidence>
<dbReference type="SUPFAM" id="SSF117018">
    <property type="entry name" value="ATP-dependent DNA ligase DNA-binding domain"/>
    <property type="match status" value="1"/>
</dbReference>
<protein>
    <recommendedName>
        <fullName evidence="14">Probable DNA ligase</fullName>
        <ecNumber evidence="14">6.5.1.1</ecNumber>
    </recommendedName>
    <alternativeName>
        <fullName evidence="14">Polydeoxyribonucleotide synthase [ATP]</fullName>
    </alternativeName>
</protein>
<dbReference type="GO" id="GO:0046872">
    <property type="term" value="F:metal ion binding"/>
    <property type="evidence" value="ECO:0007669"/>
    <property type="project" value="UniProtKB-KW"/>
</dbReference>
<dbReference type="SUPFAM" id="SSF56091">
    <property type="entry name" value="DNA ligase/mRNA capping enzyme, catalytic domain"/>
    <property type="match status" value="1"/>
</dbReference>
<feature type="binding site" evidence="14">
    <location>
        <position position="437"/>
    </location>
    <ligand>
        <name>ATP</name>
        <dbReference type="ChEBI" id="CHEBI:30616"/>
    </ligand>
</feature>
<keyword evidence="6 14" id="KW-0547">Nucleotide-binding</keyword>
<dbReference type="GO" id="GO:0003677">
    <property type="term" value="F:DNA binding"/>
    <property type="evidence" value="ECO:0007669"/>
    <property type="project" value="InterPro"/>
</dbReference>
<keyword evidence="10 14" id="KW-0233">DNA recombination</keyword>
<dbReference type="GO" id="GO:0006281">
    <property type="term" value="P:DNA repair"/>
    <property type="evidence" value="ECO:0007669"/>
    <property type="project" value="UniProtKB-UniRule"/>
</dbReference>
<dbReference type="InterPro" id="IPR022865">
    <property type="entry name" value="DNA_ligae_ATP-dep_bac/arc"/>
</dbReference>
<dbReference type="PANTHER" id="PTHR45674:SF4">
    <property type="entry name" value="DNA LIGASE 1"/>
    <property type="match status" value="1"/>
</dbReference>
<feature type="binding site" evidence="14">
    <location>
        <position position="316"/>
    </location>
    <ligand>
        <name>ATP</name>
        <dbReference type="ChEBI" id="CHEBI:30616"/>
    </ligand>
</feature>
<dbReference type="Pfam" id="PF04679">
    <property type="entry name" value="DNA_ligase_A_C"/>
    <property type="match status" value="1"/>
</dbReference>
<dbReference type="GO" id="GO:0006310">
    <property type="term" value="P:DNA recombination"/>
    <property type="evidence" value="ECO:0007669"/>
    <property type="project" value="UniProtKB-UniRule"/>
</dbReference>
<evidence type="ECO:0000313" key="18">
    <source>
        <dbReference type="EMBL" id="OGC52928.1"/>
    </source>
</evidence>
<evidence type="ECO:0000256" key="6">
    <source>
        <dbReference type="ARBA" id="ARBA00022741"/>
    </source>
</evidence>
<dbReference type="CDD" id="cd07901">
    <property type="entry name" value="Adenylation_DNA_ligase_Arch_LigB"/>
    <property type="match status" value="1"/>
</dbReference>
<keyword evidence="3 14" id="KW-0132">Cell division</keyword>
<dbReference type="InterPro" id="IPR012309">
    <property type="entry name" value="DNA_ligase_ATP-dep_C"/>
</dbReference>
<dbReference type="Pfam" id="PF01068">
    <property type="entry name" value="DNA_ligase_A_M"/>
    <property type="match status" value="1"/>
</dbReference>
<feature type="active site" description="N6-AMP-lysine intermediate" evidence="14">
    <location>
        <position position="245"/>
    </location>
</feature>
<keyword evidence="11 14" id="KW-0234">DNA repair</keyword>
<reference evidence="18 19" key="1">
    <citation type="journal article" date="2016" name="Nat. Commun.">
        <title>Thousands of microbial genomes shed light on interconnected biogeochemical processes in an aquifer system.</title>
        <authorList>
            <person name="Anantharaman K."/>
            <person name="Brown C.T."/>
            <person name="Hug L.A."/>
            <person name="Sharon I."/>
            <person name="Castelle C.J."/>
            <person name="Probst A.J."/>
            <person name="Thomas B.C."/>
            <person name="Singh A."/>
            <person name="Wilkins M.J."/>
            <person name="Karaoz U."/>
            <person name="Brodie E.L."/>
            <person name="Williams K.H."/>
            <person name="Hubbard S.S."/>
            <person name="Banfield J.F."/>
        </authorList>
    </citation>
    <scope>NUCLEOTIDE SEQUENCE [LARGE SCALE GENOMIC DNA]</scope>
</reference>
<dbReference type="InterPro" id="IPR000977">
    <property type="entry name" value="DNA_ligase_ATP-dep"/>
</dbReference>